<proteinExistence type="predicted"/>
<comment type="caution">
    <text evidence="1">The sequence shown here is derived from an EMBL/GenBank/DDBJ whole genome shotgun (WGS) entry which is preliminary data.</text>
</comment>
<dbReference type="EMBL" id="JBHFPV010000001">
    <property type="protein sequence ID" value="MFH6602007.1"/>
    <property type="molecule type" value="Genomic_DNA"/>
</dbReference>
<reference evidence="1" key="1">
    <citation type="submission" date="2024-09" db="EMBL/GenBank/DDBJ databases">
        <authorList>
            <person name="Liu J."/>
        </authorList>
    </citation>
    <scope>NUCLEOTIDE SEQUENCE</scope>
    <source>
        <strain evidence="1">NBU2967</strain>
    </source>
</reference>
<accession>A0ACC7LK81</accession>
<organism evidence="1 2">
    <name type="scientific">Meishania litoralis</name>
    <dbReference type="NCBI Taxonomy" id="3434685"/>
    <lineage>
        <taxon>Bacteria</taxon>
        <taxon>Pseudomonadati</taxon>
        <taxon>Bacteroidota</taxon>
        <taxon>Flavobacteriia</taxon>
        <taxon>Flavobacteriales</taxon>
        <taxon>Flavobacteriaceae</taxon>
        <taxon>Meishania</taxon>
    </lineage>
</organism>
<evidence type="ECO:0000313" key="1">
    <source>
        <dbReference type="EMBL" id="MFH6602007.1"/>
    </source>
</evidence>
<sequence length="198" mass="23061">MDILEKVEAYYETAHHFKEGINVLRDLALKANAEETFKWQAPVYAIDGKNVFWIARFKNHFGIGFFNGMFLKDPKNVLVNVQKGKTLTMRHWHFTSLDEIDEKGVLYYIREALENQKKGLVLAPAQKKKRKAVIVPQLLMDALKKNSAEDIFKKLSPYKQTEYAEYIADAKQEKTKIKRLDKIIPIIKKGKGLNDKYR</sequence>
<gene>
    <name evidence="1" type="ORF">ACEZ3G_00850</name>
</gene>
<name>A0ACC7LK81_9FLAO</name>
<evidence type="ECO:0000313" key="2">
    <source>
        <dbReference type="Proteomes" id="UP001595191"/>
    </source>
</evidence>
<dbReference type="Proteomes" id="UP001595191">
    <property type="component" value="Unassembled WGS sequence"/>
</dbReference>
<protein>
    <submittedName>
        <fullName evidence="1">YdeI family protein</fullName>
    </submittedName>
</protein>
<keyword evidence="2" id="KW-1185">Reference proteome</keyword>